<dbReference type="GO" id="GO:0008781">
    <property type="term" value="F:N-acylneuraminate cytidylyltransferase activity"/>
    <property type="evidence" value="ECO:0007669"/>
    <property type="project" value="UniProtKB-EC"/>
</dbReference>
<keyword evidence="9" id="KW-0378">Hydrolase</keyword>
<dbReference type="Gene3D" id="3.40.50.1000">
    <property type="entry name" value="HAD superfamily/HAD-like"/>
    <property type="match status" value="1"/>
</dbReference>
<dbReference type="SFLD" id="SFLDS00003">
    <property type="entry name" value="Haloacid_Dehalogenase"/>
    <property type="match status" value="1"/>
</dbReference>
<evidence type="ECO:0000256" key="9">
    <source>
        <dbReference type="ARBA" id="ARBA00022801"/>
    </source>
</evidence>
<comment type="pathway">
    <text evidence="3">Amino-sugar metabolism; N-acetylneuraminate metabolism.</text>
</comment>
<dbReference type="GO" id="GO:0046872">
    <property type="term" value="F:metal ion binding"/>
    <property type="evidence" value="ECO:0007669"/>
    <property type="project" value="UniProtKB-KW"/>
</dbReference>
<dbReference type="EMBL" id="MFFF01000021">
    <property type="protein sequence ID" value="OGE99320.1"/>
    <property type="molecule type" value="Genomic_DNA"/>
</dbReference>
<comment type="caution">
    <text evidence="11">The sequence shown here is derived from an EMBL/GenBank/DDBJ whole genome shotgun (WGS) entry which is preliminary data.</text>
</comment>
<reference evidence="11 12" key="1">
    <citation type="journal article" date="2016" name="Nat. Commun.">
        <title>Thousands of microbial genomes shed light on interconnected biogeochemical processes in an aquifer system.</title>
        <authorList>
            <person name="Anantharaman K."/>
            <person name="Brown C.T."/>
            <person name="Hug L.A."/>
            <person name="Sharon I."/>
            <person name="Castelle C.J."/>
            <person name="Probst A.J."/>
            <person name="Thomas B.C."/>
            <person name="Singh A."/>
            <person name="Wilkins M.J."/>
            <person name="Karaoz U."/>
            <person name="Brodie E.L."/>
            <person name="Williams K.H."/>
            <person name="Hubbard S.S."/>
            <person name="Banfield J.F."/>
        </authorList>
    </citation>
    <scope>NUCLEOTIDE SEQUENCE [LARGE SCALE GENOMIC DNA]</scope>
</reference>
<dbReference type="SFLD" id="SFLDG01138">
    <property type="entry name" value="C1.6.2:_Deoxy-d-mannose-octulo"/>
    <property type="match status" value="1"/>
</dbReference>
<evidence type="ECO:0000256" key="4">
    <source>
        <dbReference type="ARBA" id="ARBA00005893"/>
    </source>
</evidence>
<organism evidence="11 12">
    <name type="scientific">Candidatus Doudnabacteria bacterium RIFCSPLOWO2_02_FULL_48_13</name>
    <dbReference type="NCBI Taxonomy" id="1817845"/>
    <lineage>
        <taxon>Bacteria</taxon>
        <taxon>Candidatus Doudnaibacteriota</taxon>
    </lineage>
</organism>
<dbReference type="Pfam" id="PF02348">
    <property type="entry name" value="CTP_transf_3"/>
    <property type="match status" value="1"/>
</dbReference>
<dbReference type="SFLD" id="SFLDG01136">
    <property type="entry name" value="C1.6:_Phosphoserine_Phosphatas"/>
    <property type="match status" value="1"/>
</dbReference>
<evidence type="ECO:0000256" key="7">
    <source>
        <dbReference type="ARBA" id="ARBA00012491"/>
    </source>
</evidence>
<dbReference type="PANTHER" id="PTHR21485:SF3">
    <property type="entry name" value="N-ACYLNEURAMINATE CYTIDYLYLTRANSFERASE"/>
    <property type="match status" value="1"/>
</dbReference>
<evidence type="ECO:0000256" key="5">
    <source>
        <dbReference type="ARBA" id="ARBA00010726"/>
    </source>
</evidence>
<dbReference type="InterPro" id="IPR029044">
    <property type="entry name" value="Nucleotide-diphossugar_trans"/>
</dbReference>
<dbReference type="InterPro" id="IPR003329">
    <property type="entry name" value="Cytidylyl_trans"/>
</dbReference>
<accession>A0A1F5QC24</accession>
<comment type="catalytic activity">
    <reaction evidence="1">
        <text>an N-acylneuraminate + CTP = a CMP-N-acyl-beta-neuraminate + diphosphate</text>
        <dbReference type="Rhea" id="RHEA:11344"/>
        <dbReference type="ChEBI" id="CHEBI:33019"/>
        <dbReference type="ChEBI" id="CHEBI:37563"/>
        <dbReference type="ChEBI" id="CHEBI:60073"/>
        <dbReference type="ChEBI" id="CHEBI:68671"/>
        <dbReference type="EC" id="2.7.7.43"/>
    </reaction>
</comment>
<dbReference type="Proteomes" id="UP000177235">
    <property type="component" value="Unassembled WGS sequence"/>
</dbReference>
<dbReference type="InterPro" id="IPR036412">
    <property type="entry name" value="HAD-like_sf"/>
</dbReference>
<dbReference type="CDD" id="cd02513">
    <property type="entry name" value="CMP-NeuAc_Synthase"/>
    <property type="match status" value="1"/>
</dbReference>
<keyword evidence="8" id="KW-0479">Metal-binding</keyword>
<evidence type="ECO:0000256" key="10">
    <source>
        <dbReference type="ARBA" id="ARBA00022842"/>
    </source>
</evidence>
<dbReference type="EC" id="2.7.7.43" evidence="7"/>
<comment type="cofactor">
    <cofactor evidence="2">
        <name>Mg(2+)</name>
        <dbReference type="ChEBI" id="CHEBI:18420"/>
    </cofactor>
</comment>
<comment type="subunit">
    <text evidence="6">Homotetramer.</text>
</comment>
<dbReference type="Pfam" id="PF08282">
    <property type="entry name" value="Hydrolase_3"/>
    <property type="match status" value="1"/>
</dbReference>
<gene>
    <name evidence="11" type="ORF">A3J05_00170</name>
</gene>
<evidence type="ECO:0000256" key="1">
    <source>
        <dbReference type="ARBA" id="ARBA00001862"/>
    </source>
</evidence>
<evidence type="ECO:0000256" key="3">
    <source>
        <dbReference type="ARBA" id="ARBA00005141"/>
    </source>
</evidence>
<dbReference type="GO" id="GO:0016788">
    <property type="term" value="F:hydrolase activity, acting on ester bonds"/>
    <property type="evidence" value="ECO:0007669"/>
    <property type="project" value="InterPro"/>
</dbReference>
<sequence length="395" mass="44504">MVKTKVKNIIAIIPARGGSKRIFGKNITELGGLPLLAHSVLQARNSQYVNRVFVSTEDAKIARVAKAYGAEVVKRPKSLASDKATSESALLHVLDFLRGNKQSDPDLVVFLQATSPLRKKNDIDQAIETLIREKADSLFSVCRDKGLMWIVNGKQIHSGNYDYRTRKREQDMGLQYRENGSIYVVKPEILRKYNNRLGGKIAIYEMDIFHSFQIDEKDDIKLVEAVMALTKPEDQSRLPNNVKLTVFDFDGVFTDNKVKSDARGNEFVSNDRTDSLGLSMLRKARIPAMVLSTEAHPVVAARCKKLKLDCHQGVGDKKEYLEKYLKKQRIDPKNVVYVGNDVNDLECFRLVGFAAAPADSHPEVLKQADYVLRRTGGHGAVREICELILKHHDQR</sequence>
<proteinExistence type="inferred from homology"/>
<dbReference type="InterPro" id="IPR050793">
    <property type="entry name" value="CMP-NeuNAc_synthase"/>
</dbReference>
<dbReference type="SUPFAM" id="SSF53448">
    <property type="entry name" value="Nucleotide-diphospho-sugar transferases"/>
    <property type="match status" value="1"/>
</dbReference>
<keyword evidence="10" id="KW-0460">Magnesium</keyword>
<dbReference type="UniPathway" id="UPA00628"/>
<comment type="similarity">
    <text evidence="5">Belongs to the CMP-NeuNAc synthase family.</text>
</comment>
<evidence type="ECO:0000256" key="8">
    <source>
        <dbReference type="ARBA" id="ARBA00022723"/>
    </source>
</evidence>
<evidence type="ECO:0000313" key="11">
    <source>
        <dbReference type="EMBL" id="OGE99320.1"/>
    </source>
</evidence>
<comment type="similarity">
    <text evidence="4">Belongs to the KdsC family.</text>
</comment>
<evidence type="ECO:0000256" key="2">
    <source>
        <dbReference type="ARBA" id="ARBA00001946"/>
    </source>
</evidence>
<evidence type="ECO:0000256" key="6">
    <source>
        <dbReference type="ARBA" id="ARBA00011881"/>
    </source>
</evidence>
<protein>
    <recommendedName>
        <fullName evidence="7">N-acylneuraminate cytidylyltransferase</fullName>
        <ecNumber evidence="7">2.7.7.43</ecNumber>
    </recommendedName>
</protein>
<dbReference type="PANTHER" id="PTHR21485">
    <property type="entry name" value="HAD SUPERFAMILY MEMBERS CMAS AND KDSC"/>
    <property type="match status" value="1"/>
</dbReference>
<name>A0A1F5QC24_9BACT</name>
<dbReference type="InterPro" id="IPR010023">
    <property type="entry name" value="KdsC_fam"/>
</dbReference>
<dbReference type="InterPro" id="IPR023214">
    <property type="entry name" value="HAD_sf"/>
</dbReference>
<dbReference type="SUPFAM" id="SSF56784">
    <property type="entry name" value="HAD-like"/>
    <property type="match status" value="1"/>
</dbReference>
<dbReference type="GO" id="GO:0006054">
    <property type="term" value="P:N-acetylneuraminate metabolic process"/>
    <property type="evidence" value="ECO:0007669"/>
    <property type="project" value="UniProtKB-UniPathway"/>
</dbReference>
<dbReference type="AlphaFoldDB" id="A0A1F5QC24"/>
<evidence type="ECO:0000313" key="12">
    <source>
        <dbReference type="Proteomes" id="UP000177235"/>
    </source>
</evidence>
<dbReference type="Gene3D" id="3.90.550.10">
    <property type="entry name" value="Spore Coat Polysaccharide Biosynthesis Protein SpsA, Chain A"/>
    <property type="match status" value="1"/>
</dbReference>